<gene>
    <name evidence="1" type="ORF">Vbra_11271</name>
</gene>
<protein>
    <submittedName>
        <fullName evidence="1">Uncharacterized protein</fullName>
    </submittedName>
</protein>
<reference evidence="1 2" key="1">
    <citation type="submission" date="2014-11" db="EMBL/GenBank/DDBJ databases">
        <authorList>
            <person name="Zhu J."/>
            <person name="Qi W."/>
            <person name="Song R."/>
        </authorList>
    </citation>
    <scope>NUCLEOTIDE SEQUENCE [LARGE SCALE GENOMIC DNA]</scope>
</reference>
<dbReference type="VEuPathDB" id="CryptoDB:Vbra_11271"/>
<keyword evidence="2" id="KW-1185">Reference proteome</keyword>
<name>A0A0G4ED09_VITBC</name>
<dbReference type="EMBL" id="CDMY01000176">
    <property type="protein sequence ID" value="CEL93561.1"/>
    <property type="molecule type" value="Genomic_DNA"/>
</dbReference>
<proteinExistence type="predicted"/>
<organism evidence="1 2">
    <name type="scientific">Vitrella brassicaformis (strain CCMP3155)</name>
    <dbReference type="NCBI Taxonomy" id="1169540"/>
    <lineage>
        <taxon>Eukaryota</taxon>
        <taxon>Sar</taxon>
        <taxon>Alveolata</taxon>
        <taxon>Colpodellida</taxon>
        <taxon>Vitrellaceae</taxon>
        <taxon>Vitrella</taxon>
    </lineage>
</organism>
<evidence type="ECO:0000313" key="2">
    <source>
        <dbReference type="Proteomes" id="UP000041254"/>
    </source>
</evidence>
<dbReference type="Proteomes" id="UP000041254">
    <property type="component" value="Unassembled WGS sequence"/>
</dbReference>
<dbReference type="InParanoid" id="A0A0G4ED09"/>
<sequence length="158" mass="17492">MKPSRAQGESAEDEVFIGDLTVDAAGAASAGGAASRVSKRGRGDVKTGQKMETLVSESEVLLGDLVAQSQSEEYGTEEAVMRWYEKRKRDRLATLKSPARTLFEDVVDWFWLCLGAAILGRFLEFAIKGYKDDFFGPIFFPWKWDNGALIGTVEDLLM</sequence>
<accession>A0A0G4ED09</accession>
<evidence type="ECO:0000313" key="1">
    <source>
        <dbReference type="EMBL" id="CEL93561.1"/>
    </source>
</evidence>
<dbReference type="AlphaFoldDB" id="A0A0G4ED09"/>